<comment type="caution">
    <text evidence="1">The sequence shown here is derived from an EMBL/GenBank/DDBJ whole genome shotgun (WGS) entry which is preliminary data.</text>
</comment>
<proteinExistence type="predicted"/>
<dbReference type="AlphaFoldDB" id="A0A1V3WWL0"/>
<organism evidence="1 2">
    <name type="scientific">Mycobacterium kansasii</name>
    <dbReference type="NCBI Taxonomy" id="1768"/>
    <lineage>
        <taxon>Bacteria</taxon>
        <taxon>Bacillati</taxon>
        <taxon>Actinomycetota</taxon>
        <taxon>Actinomycetes</taxon>
        <taxon>Mycobacteriales</taxon>
        <taxon>Mycobacteriaceae</taxon>
        <taxon>Mycobacterium</taxon>
    </lineage>
</organism>
<protein>
    <submittedName>
        <fullName evidence="1">Uncharacterized protein</fullName>
    </submittedName>
</protein>
<evidence type="ECO:0000313" key="2">
    <source>
        <dbReference type="Proteomes" id="UP000188532"/>
    </source>
</evidence>
<reference evidence="1 2" key="1">
    <citation type="submission" date="2017-02" db="EMBL/GenBank/DDBJ databases">
        <title>Complete genome sequences of Mycobacterium kansasii strains isolated from rhesus macaques.</title>
        <authorList>
            <person name="Panda A."/>
            <person name="Nagaraj S."/>
            <person name="Zhao X."/>
            <person name="Tettelin H."/>
            <person name="Detolla L.J."/>
        </authorList>
    </citation>
    <scope>NUCLEOTIDE SEQUENCE [LARGE SCALE GENOMIC DNA]</scope>
    <source>
        <strain evidence="1 2">11-3469</strain>
    </source>
</reference>
<dbReference type="EMBL" id="MVBN01000006">
    <property type="protein sequence ID" value="OOK71315.1"/>
    <property type="molecule type" value="Genomic_DNA"/>
</dbReference>
<sequence>MSPQQPGGYRIGIERRTINQCAEGCRHLDVNGHKSVVNPARVMVARRAA</sequence>
<gene>
    <name evidence="1" type="ORF">BZL29_5889</name>
</gene>
<name>A0A1V3WWL0_MYCKA</name>
<evidence type="ECO:0000313" key="1">
    <source>
        <dbReference type="EMBL" id="OOK71315.1"/>
    </source>
</evidence>
<accession>A0A1V3WWL0</accession>
<dbReference type="Proteomes" id="UP000188532">
    <property type="component" value="Unassembled WGS sequence"/>
</dbReference>